<dbReference type="InterPro" id="IPR001197">
    <property type="entry name" value="Ribosomal_uL16_euk_arch"/>
</dbReference>
<name>A0A4U1EZD7_MONMO</name>
<reference evidence="6" key="1">
    <citation type="journal article" date="2019" name="IScience">
        <title>Narwhal Genome Reveals Long-Term Low Genetic Diversity despite Current Large Abundance Size.</title>
        <authorList>
            <person name="Westbury M.V."/>
            <person name="Petersen B."/>
            <person name="Garde E."/>
            <person name="Heide-Jorgensen M.P."/>
            <person name="Lorenzen E.D."/>
        </authorList>
    </citation>
    <scope>NUCLEOTIDE SEQUENCE [LARGE SCALE GENOMIC DNA]</scope>
</reference>
<comment type="similarity">
    <text evidence="1">Belongs to the universal ribosomal protein uL16 family.</text>
</comment>
<dbReference type="InterPro" id="IPR047873">
    <property type="entry name" value="Ribosomal_uL16"/>
</dbReference>
<keyword evidence="3" id="KW-0687">Ribonucleoprotein</keyword>
<dbReference type="Proteomes" id="UP000308365">
    <property type="component" value="Unassembled WGS sequence"/>
</dbReference>
<organism evidence="5 6">
    <name type="scientific">Monodon monoceros</name>
    <name type="common">Narwhal</name>
    <name type="synonym">Ceratodon monodon</name>
    <dbReference type="NCBI Taxonomy" id="40151"/>
    <lineage>
        <taxon>Eukaryota</taxon>
        <taxon>Metazoa</taxon>
        <taxon>Chordata</taxon>
        <taxon>Craniata</taxon>
        <taxon>Vertebrata</taxon>
        <taxon>Euteleostomi</taxon>
        <taxon>Mammalia</taxon>
        <taxon>Eutheria</taxon>
        <taxon>Laurasiatheria</taxon>
        <taxon>Artiodactyla</taxon>
        <taxon>Whippomorpha</taxon>
        <taxon>Cetacea</taxon>
        <taxon>Odontoceti</taxon>
        <taxon>Monodontidae</taxon>
        <taxon>Monodon</taxon>
    </lineage>
</organism>
<feature type="region of interest" description="Disordered" evidence="4">
    <location>
        <begin position="688"/>
        <end position="713"/>
    </location>
</feature>
<dbReference type="Gene3D" id="3.30.60.300">
    <property type="match status" value="1"/>
</dbReference>
<evidence type="ECO:0000313" key="5">
    <source>
        <dbReference type="EMBL" id="TKC42192.1"/>
    </source>
</evidence>
<dbReference type="GO" id="GO:0003735">
    <property type="term" value="F:structural constituent of ribosome"/>
    <property type="evidence" value="ECO:0007669"/>
    <property type="project" value="InterPro"/>
</dbReference>
<dbReference type="InterPro" id="IPR036920">
    <property type="entry name" value="Ribosomal_uL16_sf"/>
</dbReference>
<dbReference type="InterPro" id="IPR016180">
    <property type="entry name" value="Ribosomal_uL16_dom"/>
</dbReference>
<proteinExistence type="inferred from homology"/>
<dbReference type="SUPFAM" id="SSF54686">
    <property type="entry name" value="Ribosomal protein L16p/L10e"/>
    <property type="match status" value="1"/>
</dbReference>
<comment type="caution">
    <text evidence="5">The sequence shown here is derived from an EMBL/GenBank/DDBJ whole genome shotgun (WGS) entry which is preliminary data.</text>
</comment>
<feature type="non-terminal residue" evidence="5">
    <location>
        <position position="1"/>
    </location>
</feature>
<evidence type="ECO:0000313" key="6">
    <source>
        <dbReference type="Proteomes" id="UP000308365"/>
    </source>
</evidence>
<protein>
    <submittedName>
        <fullName evidence="5">Uncharacterized protein</fullName>
    </submittedName>
</protein>
<dbReference type="Pfam" id="PF00252">
    <property type="entry name" value="Ribosomal_L16"/>
    <property type="match status" value="1"/>
</dbReference>
<keyword evidence="2" id="KW-0689">Ribosomal protein</keyword>
<dbReference type="PANTHER" id="PTHR11726">
    <property type="entry name" value="60S RIBOSOMAL PROTEIN L10"/>
    <property type="match status" value="1"/>
</dbReference>
<dbReference type="GO" id="GO:0006412">
    <property type="term" value="P:translation"/>
    <property type="evidence" value="ECO:0007669"/>
    <property type="project" value="InterPro"/>
</dbReference>
<dbReference type="GO" id="GO:0015934">
    <property type="term" value="C:large ribosomal subunit"/>
    <property type="evidence" value="ECO:0007669"/>
    <property type="project" value="UniProtKB-ARBA"/>
</dbReference>
<dbReference type="AlphaFoldDB" id="A0A4U1EZD7"/>
<feature type="non-terminal residue" evidence="5">
    <location>
        <position position="713"/>
    </location>
</feature>
<dbReference type="CDD" id="cd01433">
    <property type="entry name" value="Ribosomal_L16_L10e"/>
    <property type="match status" value="1"/>
</dbReference>
<evidence type="ECO:0000256" key="3">
    <source>
        <dbReference type="ARBA" id="ARBA00023274"/>
    </source>
</evidence>
<feature type="compositionally biased region" description="Pro residues" evidence="4">
    <location>
        <begin position="700"/>
        <end position="713"/>
    </location>
</feature>
<feature type="compositionally biased region" description="Basic and acidic residues" evidence="4">
    <location>
        <begin position="454"/>
        <end position="468"/>
    </location>
</feature>
<evidence type="ECO:0000256" key="4">
    <source>
        <dbReference type="SAM" id="MobiDB-lite"/>
    </source>
</evidence>
<feature type="region of interest" description="Disordered" evidence="4">
    <location>
        <begin position="454"/>
        <end position="530"/>
    </location>
</feature>
<dbReference type="Gene3D" id="3.90.1170.10">
    <property type="entry name" value="Ribosomal protein L10e/L16"/>
    <property type="match status" value="1"/>
</dbReference>
<gene>
    <name evidence="5" type="ORF">EI555_003958</name>
</gene>
<evidence type="ECO:0000256" key="2">
    <source>
        <dbReference type="ARBA" id="ARBA00022980"/>
    </source>
</evidence>
<evidence type="ECO:0000256" key="1">
    <source>
        <dbReference type="ARBA" id="ARBA00008931"/>
    </source>
</evidence>
<dbReference type="EMBL" id="RWIC01000567">
    <property type="protein sequence ID" value="TKC42192.1"/>
    <property type="molecule type" value="Genomic_DNA"/>
</dbReference>
<accession>A0A4U1EZD7</accession>
<sequence>VSALSSPGKMENLIFMELKYQLHEVSSVKWAASTFGPLQKSRLGEHELEILRKLLENLIPEERISTFGGQMKKHKQKKEYRYYIFIAVIVRKEEERKRWQNKRALICWKNGNTSDAFKEAGSHVNYCHKLRTTTMHIIEINIMISNVKFEMCIYRKIIATSKLIMYTMNDKNRQANPSLRKYQSMCGAFGKPQGTVARVHVAQVIMSIHTKLQNKEHVAKALHRAKFQFPGHQKIHISKKWGFTKFHADEFENMVAEKWLITDGCGGACPATLQRARASPDCGGSGQFPTNRGPGEFVSNDCGFEEDTSISKISKGLNVKDEGALMVAGYHKVKSKTYMVNDIEDNSDMEQNRNYLIQESERFTISKMKDNIDTDMDSEHLTVSNLLSDLQVTNHLNVHFTIYKKRIMVSNHMKVFLKVTEGVLLRPKRINHANSSKGGENKVAVKVLVPTDLQDQKETPTRAEENFVRSRGSQGWRTSASSSSSRGCTAHRPIFGPSRARTGSGAPDALQRPTSRERGGNGAGRAPAIGRRLTRRAAECTVRLPALACLRACPSPTSGIVCSTPTYLRSRLPLRVEAHAGLLAGTRKRAVKFGSGPETGGGDAGSLADGRRSPLPPLGYPSALSFPIQLTVAISKESFVFYLIEKVEANSVKVFELPSLPIPIAPMKDQSTSRSGCKPFYQRVGQARVRKAALSERPPETPVEPPPGQETRE</sequence>